<reference evidence="2 3" key="1">
    <citation type="journal article" date="2014" name="Agronomy (Basel)">
        <title>A Draft Genome Sequence for Ensete ventricosum, the Drought-Tolerant Tree Against Hunger.</title>
        <authorList>
            <person name="Harrison J."/>
            <person name="Moore K.A."/>
            <person name="Paszkiewicz K."/>
            <person name="Jones T."/>
            <person name="Grant M."/>
            <person name="Ambacheew D."/>
            <person name="Muzemil S."/>
            <person name="Studholme D.J."/>
        </authorList>
    </citation>
    <scope>NUCLEOTIDE SEQUENCE [LARGE SCALE GENOMIC DNA]</scope>
</reference>
<feature type="region of interest" description="Disordered" evidence="1">
    <location>
        <begin position="1"/>
        <end position="44"/>
    </location>
</feature>
<dbReference type="AlphaFoldDB" id="A0A426XFB1"/>
<evidence type="ECO:0000313" key="3">
    <source>
        <dbReference type="Proteomes" id="UP000287651"/>
    </source>
</evidence>
<evidence type="ECO:0000256" key="1">
    <source>
        <dbReference type="SAM" id="MobiDB-lite"/>
    </source>
</evidence>
<organism evidence="2 3">
    <name type="scientific">Ensete ventricosum</name>
    <name type="common">Abyssinian banana</name>
    <name type="synonym">Musa ensete</name>
    <dbReference type="NCBI Taxonomy" id="4639"/>
    <lineage>
        <taxon>Eukaryota</taxon>
        <taxon>Viridiplantae</taxon>
        <taxon>Streptophyta</taxon>
        <taxon>Embryophyta</taxon>
        <taxon>Tracheophyta</taxon>
        <taxon>Spermatophyta</taxon>
        <taxon>Magnoliopsida</taxon>
        <taxon>Liliopsida</taxon>
        <taxon>Zingiberales</taxon>
        <taxon>Musaceae</taxon>
        <taxon>Ensete</taxon>
    </lineage>
</organism>
<sequence>MGVSPEPSRRSRAFTPQEPGISKKAGAEGAGDGAAAEGGRLRRDADARKAVEEASRDLLVARRGIRRVTGLGGRWGLTEESGEEESVGEKAVMPIFLFWFAGW</sequence>
<dbReference type="EMBL" id="AMZH03021495">
    <property type="protein sequence ID" value="RRT38146.1"/>
    <property type="molecule type" value="Genomic_DNA"/>
</dbReference>
<dbReference type="Proteomes" id="UP000287651">
    <property type="component" value="Unassembled WGS sequence"/>
</dbReference>
<gene>
    <name evidence="2" type="ORF">B296_00047050</name>
</gene>
<proteinExistence type="predicted"/>
<evidence type="ECO:0000313" key="2">
    <source>
        <dbReference type="EMBL" id="RRT38146.1"/>
    </source>
</evidence>
<protein>
    <submittedName>
        <fullName evidence="2">Uncharacterized protein</fullName>
    </submittedName>
</protein>
<name>A0A426XFB1_ENSVE</name>
<accession>A0A426XFB1</accession>
<comment type="caution">
    <text evidence="2">The sequence shown here is derived from an EMBL/GenBank/DDBJ whole genome shotgun (WGS) entry which is preliminary data.</text>
</comment>